<dbReference type="RefSeq" id="WP_092047123.1">
    <property type="nucleotide sequence ID" value="NZ_FOQD01000001.1"/>
</dbReference>
<feature type="transmembrane region" description="Helical" evidence="1">
    <location>
        <begin position="6"/>
        <end position="27"/>
    </location>
</feature>
<dbReference type="EMBL" id="FOQD01000001">
    <property type="protein sequence ID" value="SFH56882.1"/>
    <property type="molecule type" value="Genomic_DNA"/>
</dbReference>
<reference evidence="3" key="1">
    <citation type="submission" date="2016-10" db="EMBL/GenBank/DDBJ databases">
        <authorList>
            <person name="Varghese N."/>
            <person name="Submissions S."/>
        </authorList>
    </citation>
    <scope>NUCLEOTIDE SEQUENCE [LARGE SCALE GENOMIC DNA]</scope>
    <source>
        <strain evidence="3">DSM 26348</strain>
    </source>
</reference>
<keyword evidence="1" id="KW-1133">Transmembrane helix</keyword>
<keyword evidence="3" id="KW-1185">Reference proteome</keyword>
<evidence type="ECO:0000313" key="3">
    <source>
        <dbReference type="Proteomes" id="UP000199518"/>
    </source>
</evidence>
<proteinExistence type="predicted"/>
<name>A0A1I3B3U2_9PLAN</name>
<evidence type="ECO:0000313" key="2">
    <source>
        <dbReference type="EMBL" id="SFH56882.1"/>
    </source>
</evidence>
<sequence>MAVEMWELLSYVVTVIGLPLAIFVFLFEQRKERDNEESEVYQSLSDNYQNFLKTALDNPDLRLFSANKTPDLSDEQKERMLILLSMLVSLFERAYLLLYEDDMSPAQLRRWKSWEDYMREWCRREDFVRTLPQLLEGEDPEFAQYLLQVVNREIQTTQSKSMPRDGA</sequence>
<accession>A0A1I3B3U2</accession>
<evidence type="ECO:0000256" key="1">
    <source>
        <dbReference type="SAM" id="Phobius"/>
    </source>
</evidence>
<protein>
    <recommendedName>
        <fullName evidence="4">DUF4760 domain-containing protein</fullName>
    </recommendedName>
</protein>
<keyword evidence="1" id="KW-0472">Membrane</keyword>
<dbReference type="Proteomes" id="UP000199518">
    <property type="component" value="Unassembled WGS sequence"/>
</dbReference>
<organism evidence="2 3">
    <name type="scientific">Planctomicrobium piriforme</name>
    <dbReference type="NCBI Taxonomy" id="1576369"/>
    <lineage>
        <taxon>Bacteria</taxon>
        <taxon>Pseudomonadati</taxon>
        <taxon>Planctomycetota</taxon>
        <taxon>Planctomycetia</taxon>
        <taxon>Planctomycetales</taxon>
        <taxon>Planctomycetaceae</taxon>
        <taxon>Planctomicrobium</taxon>
    </lineage>
</organism>
<dbReference type="AlphaFoldDB" id="A0A1I3B3U2"/>
<evidence type="ECO:0008006" key="4">
    <source>
        <dbReference type="Google" id="ProtNLM"/>
    </source>
</evidence>
<dbReference type="OrthoDB" id="8560762at2"/>
<keyword evidence="1" id="KW-0812">Transmembrane</keyword>
<dbReference type="STRING" id="1576369.SAMN05421753_101213"/>
<gene>
    <name evidence="2" type="ORF">SAMN05421753_101213</name>
</gene>